<feature type="domain" description="DUF4283" evidence="2">
    <location>
        <begin position="5"/>
        <end position="69"/>
    </location>
</feature>
<organism evidence="3 4">
    <name type="scientific">Brassica carinata</name>
    <name type="common">Ethiopian mustard</name>
    <name type="synonym">Abyssinian cabbage</name>
    <dbReference type="NCBI Taxonomy" id="52824"/>
    <lineage>
        <taxon>Eukaryota</taxon>
        <taxon>Viridiplantae</taxon>
        <taxon>Streptophyta</taxon>
        <taxon>Embryophyta</taxon>
        <taxon>Tracheophyta</taxon>
        <taxon>Spermatophyta</taxon>
        <taxon>Magnoliopsida</taxon>
        <taxon>eudicotyledons</taxon>
        <taxon>Gunneridae</taxon>
        <taxon>Pentapetalae</taxon>
        <taxon>rosids</taxon>
        <taxon>malvids</taxon>
        <taxon>Brassicales</taxon>
        <taxon>Brassicaceae</taxon>
        <taxon>Brassiceae</taxon>
        <taxon>Brassica</taxon>
    </lineage>
</organism>
<keyword evidence="4" id="KW-1185">Reference proteome</keyword>
<reference evidence="3 4" key="1">
    <citation type="submission" date="2020-02" db="EMBL/GenBank/DDBJ databases">
        <authorList>
            <person name="Ma Q."/>
            <person name="Huang Y."/>
            <person name="Song X."/>
            <person name="Pei D."/>
        </authorList>
    </citation>
    <scope>NUCLEOTIDE SEQUENCE [LARGE SCALE GENOMIC DNA]</scope>
    <source>
        <strain evidence="3">Sxm20200214</strain>
        <tissue evidence="3">Leaf</tissue>
    </source>
</reference>
<dbReference type="InterPro" id="IPR040256">
    <property type="entry name" value="At4g02000-like"/>
</dbReference>
<gene>
    <name evidence="3" type="ORF">Bca52824_048258</name>
</gene>
<dbReference type="OrthoDB" id="1737333at2759"/>
<dbReference type="PANTHER" id="PTHR31286">
    <property type="entry name" value="GLYCINE-RICH CELL WALL STRUCTURAL PROTEIN 1.8-LIKE"/>
    <property type="match status" value="1"/>
</dbReference>
<dbReference type="AlphaFoldDB" id="A0A8X7RNB0"/>
<feature type="compositionally biased region" description="Basic and acidic residues" evidence="1">
    <location>
        <begin position="254"/>
        <end position="319"/>
    </location>
</feature>
<proteinExistence type="predicted"/>
<dbReference type="EMBL" id="JAAMPC010000010">
    <property type="protein sequence ID" value="KAG2288654.1"/>
    <property type="molecule type" value="Genomic_DNA"/>
</dbReference>
<feature type="compositionally biased region" description="Basic and acidic residues" evidence="1">
    <location>
        <begin position="227"/>
        <end position="244"/>
    </location>
</feature>
<feature type="compositionally biased region" description="Basic and acidic residues" evidence="1">
    <location>
        <begin position="209"/>
        <end position="219"/>
    </location>
</feature>
<dbReference type="PANTHER" id="PTHR31286:SF54">
    <property type="entry name" value="DUF4283 DOMAIN-CONTAINING PROTEIN"/>
    <property type="match status" value="1"/>
</dbReference>
<accession>A0A8X7RNB0</accession>
<dbReference type="Pfam" id="PF14111">
    <property type="entry name" value="DUF4283"/>
    <property type="match status" value="1"/>
</dbReference>
<evidence type="ECO:0000313" key="4">
    <source>
        <dbReference type="Proteomes" id="UP000886595"/>
    </source>
</evidence>
<feature type="region of interest" description="Disordered" evidence="1">
    <location>
        <begin position="174"/>
        <end position="319"/>
    </location>
</feature>
<name>A0A8X7RNB0_BRACI</name>
<comment type="caution">
    <text evidence="3">The sequence shown here is derived from an EMBL/GenBank/DDBJ whole genome shotgun (WGS) entry which is preliminary data.</text>
</comment>
<evidence type="ECO:0000256" key="1">
    <source>
        <dbReference type="SAM" id="MobiDB-lite"/>
    </source>
</evidence>
<dbReference type="InterPro" id="IPR025558">
    <property type="entry name" value="DUF4283"/>
</dbReference>
<dbReference type="Proteomes" id="UP000886595">
    <property type="component" value="Unassembled WGS sequence"/>
</dbReference>
<sequence>MNPAKQDGAALLVMLPKIWKVEERVVGADLGMGRFQFHFDKEEDILAVLEMQPYHFDYWMIALARWQPKMMRDFPSEIPFWIKIEGVPTEFWSTPTFQSIGDAIGETTDVDLDYGKMRVIIDGCKELCFETTVDFKGGEYYEEEEALVTLKFEKLFGHCSLCLNLCHDLGSCPLNPNPEKKKEGREGAAVRKDDRARSYKGVVINGEGTHQENDKDTRRYQGKGKGKMYEEQESRWERVSERGSKRSFSNRNHNKLEDGGSRNRNSRWEQTRRHLEEERSRPSRAMRGERTPPRGERSTVSRNREEPREEGEIRFDGSDRGRLQDVEIFPPGPVQETSPLPGDPDQVNLITGELENGLDLVSEFLEDETNMLDKDKIIADLALSGEVGMELGENHHTRKEIGSGLELDDEFQNLTDGEGKDMDQVEQVEAKEVVEDDMAGEIGEGKGATVVEKKPGLRKPLFSVAVGNNSKFAQVLLSPRKRAAAKQSLRKGGGTKQVEEKGSSYPKQLPKP</sequence>
<protein>
    <recommendedName>
        <fullName evidence="2">DUF4283 domain-containing protein</fullName>
    </recommendedName>
</protein>
<feature type="region of interest" description="Disordered" evidence="1">
    <location>
        <begin position="479"/>
        <end position="512"/>
    </location>
</feature>
<evidence type="ECO:0000313" key="3">
    <source>
        <dbReference type="EMBL" id="KAG2288654.1"/>
    </source>
</evidence>
<evidence type="ECO:0000259" key="2">
    <source>
        <dbReference type="Pfam" id="PF14111"/>
    </source>
</evidence>
<feature type="compositionally biased region" description="Basic and acidic residues" evidence="1">
    <location>
        <begin position="178"/>
        <end position="197"/>
    </location>
</feature>